<dbReference type="SUPFAM" id="SSF53756">
    <property type="entry name" value="UDP-Glycosyltransferase/glycogen phosphorylase"/>
    <property type="match status" value="2"/>
</dbReference>
<reference evidence="1 4" key="4">
    <citation type="submission" date="2019-12" db="EMBL/GenBank/DDBJ databases">
        <title>Multi-Generational Helicobacter saguini Isolates.</title>
        <authorList>
            <person name="Mannion A."/>
            <person name="Shen Z."/>
            <person name="Fox J.G."/>
        </authorList>
    </citation>
    <scope>NUCLEOTIDE SEQUENCE [LARGE SCALE GENOMIC DNA]</scope>
    <source>
        <strain evidence="1">16-048</strain>
        <strain evidence="4">16-048 (F4)</strain>
    </source>
</reference>
<gene>
    <name evidence="1" type="ORF">DCO61_05175</name>
    <name evidence="2" type="ORF">LS64_003910</name>
</gene>
<evidence type="ECO:0000313" key="2">
    <source>
        <dbReference type="EMBL" id="TLD95062.1"/>
    </source>
</evidence>
<dbReference type="GO" id="GO:0005829">
    <property type="term" value="C:cytosol"/>
    <property type="evidence" value="ECO:0007669"/>
    <property type="project" value="TreeGrafter"/>
</dbReference>
<dbReference type="GO" id="GO:0008713">
    <property type="term" value="F:ADP-heptose-lipopolysaccharide heptosyltransferase activity"/>
    <property type="evidence" value="ECO:0007669"/>
    <property type="project" value="TreeGrafter"/>
</dbReference>
<sequence>MNIGMYKAGLIGDSIVALHAIYALKILYPNAKIHIYTNDIGVSVYKNFSFINSLINISQMPIDSVIADIDSKDFTHFILTQPNRSIAKVILKTKLRKIITFRTFFTFFEPRFKTIFFSRNFGHTPQYKRNLALVRLIDSKLYDKKIKSIDFSPIRMHSLDFNKEKIRQFLIESFGLEFYQNIESKSYKNHNFIESNLKDSKDSKNHNMLNKNFQDSKLILINPFVRTTFCNLTLNGWINCIKILSDNYPQHRFVIPTFSGNPSIAEQIKMCKNVAIFNNDSDLCNIVALLELSDLLISPSTGISHIADNLAVPIIWLCSKRDTWLWRGENMDPVLFVIMDETQWEVKPQKERYYITQILVKSYHLLEYDDDDEFFD</sequence>
<dbReference type="GO" id="GO:0009244">
    <property type="term" value="P:lipopolysaccharide core region biosynthetic process"/>
    <property type="evidence" value="ECO:0007669"/>
    <property type="project" value="TreeGrafter"/>
</dbReference>
<proteinExistence type="predicted"/>
<dbReference type="EMBL" id="JRMP02000004">
    <property type="protein sequence ID" value="TLD95062.1"/>
    <property type="molecule type" value="Genomic_DNA"/>
</dbReference>
<dbReference type="AlphaFoldDB" id="A0A347W3F0"/>
<reference evidence="2 3" key="1">
    <citation type="journal article" date="2014" name="Genome Announc.">
        <title>Draft genome sequences of eight enterohepatic helicobacter species isolated from both laboratory and wild rodents.</title>
        <authorList>
            <person name="Sheh A."/>
            <person name="Shen Z."/>
            <person name="Fox J.G."/>
        </authorList>
    </citation>
    <scope>NUCLEOTIDE SEQUENCE [LARGE SCALE GENOMIC DNA]</scope>
    <source>
        <strain evidence="2 3">MIT 97-6194</strain>
    </source>
</reference>
<reference evidence="2 3" key="2">
    <citation type="journal article" date="2016" name="Infect. Immun.">
        <title>Helicobacter saguini, a Novel Helicobacter Isolated from Cotton-Top Tamarins with Ulcerative Colitis, Has Proinflammatory Properties and Induces Typhlocolitis and Dysplasia in Gnotobiotic IL-10-/- Mice.</title>
        <authorList>
            <person name="Shen Z."/>
            <person name="Mannion A."/>
            <person name="Whary M.T."/>
            <person name="Muthupalani S."/>
            <person name="Sheh A."/>
            <person name="Feng Y."/>
            <person name="Gong G."/>
            <person name="Vandamme P."/>
            <person name="Holcombe H.R."/>
            <person name="Paster B.J."/>
            <person name="Fox J.G."/>
        </authorList>
    </citation>
    <scope>NUCLEOTIDE SEQUENCE [LARGE SCALE GENOMIC DNA]</scope>
    <source>
        <strain evidence="2 3">MIT 97-6194</strain>
    </source>
</reference>
<dbReference type="EMBL" id="QBIU01000001">
    <property type="protein sequence ID" value="MWV69414.1"/>
    <property type="molecule type" value="Genomic_DNA"/>
</dbReference>
<name>A0A347W3F0_9HELI</name>
<dbReference type="Proteomes" id="UP000029714">
    <property type="component" value="Unassembled WGS sequence"/>
</dbReference>
<keyword evidence="3" id="KW-1185">Reference proteome</keyword>
<dbReference type="RefSeq" id="WP_052062571.1">
    <property type="nucleotide sequence ID" value="NZ_JRMP02000004.1"/>
</dbReference>
<evidence type="ECO:0000313" key="3">
    <source>
        <dbReference type="Proteomes" id="UP000029714"/>
    </source>
</evidence>
<dbReference type="Proteomes" id="UP000477070">
    <property type="component" value="Unassembled WGS sequence"/>
</dbReference>
<organism evidence="2 3">
    <name type="scientific">Helicobacter saguini</name>
    <dbReference type="NCBI Taxonomy" id="1548018"/>
    <lineage>
        <taxon>Bacteria</taxon>
        <taxon>Pseudomonadati</taxon>
        <taxon>Campylobacterota</taxon>
        <taxon>Epsilonproteobacteria</taxon>
        <taxon>Campylobacterales</taxon>
        <taxon>Helicobacteraceae</taxon>
        <taxon>Helicobacter</taxon>
    </lineage>
</organism>
<dbReference type="InterPro" id="IPR051199">
    <property type="entry name" value="LPS_LOS_Heptosyltrfase"/>
</dbReference>
<evidence type="ECO:0000313" key="4">
    <source>
        <dbReference type="Proteomes" id="UP000477070"/>
    </source>
</evidence>
<protein>
    <recommendedName>
        <fullName evidence="5">Lipopolysaccharide heptosyltransferase family protein</fullName>
    </recommendedName>
</protein>
<evidence type="ECO:0008006" key="5">
    <source>
        <dbReference type="Google" id="ProtNLM"/>
    </source>
</evidence>
<evidence type="ECO:0000313" key="1">
    <source>
        <dbReference type="EMBL" id="MWV69414.1"/>
    </source>
</evidence>
<dbReference type="PANTHER" id="PTHR30160">
    <property type="entry name" value="TETRAACYLDISACCHARIDE 4'-KINASE-RELATED"/>
    <property type="match status" value="1"/>
</dbReference>
<reference evidence="2" key="3">
    <citation type="submission" date="2018-04" db="EMBL/GenBank/DDBJ databases">
        <authorList>
            <person name="Sheh A."/>
            <person name="Shen Z."/>
            <person name="Mannion A.J."/>
            <person name="Fox J.G."/>
        </authorList>
    </citation>
    <scope>NUCLEOTIDE SEQUENCE</scope>
    <source>
        <strain evidence="2">MIT 97-6194</strain>
    </source>
</reference>
<accession>A0A347W3F0</accession>
<dbReference type="Gene3D" id="3.40.50.2000">
    <property type="entry name" value="Glycogen Phosphorylase B"/>
    <property type="match status" value="2"/>
</dbReference>
<dbReference type="OrthoDB" id="5329165at2"/>
<comment type="caution">
    <text evidence="2">The sequence shown here is derived from an EMBL/GenBank/DDBJ whole genome shotgun (WGS) entry which is preliminary data.</text>
</comment>